<dbReference type="STRING" id="1850254.LPB137_03715"/>
<dbReference type="KEGG" id="alp:LPB137_03715"/>
<protein>
    <submittedName>
        <fullName evidence="5">DNA polymerase IV</fullName>
    </submittedName>
</protein>
<evidence type="ECO:0000313" key="6">
    <source>
        <dbReference type="Proteomes" id="UP000186074"/>
    </source>
</evidence>
<keyword evidence="3" id="KW-0808">Transferase</keyword>
<accession>A0A1P8KKE0</accession>
<keyword evidence="3" id="KW-0548">Nucleotidyltransferase</keyword>
<dbReference type="GO" id="GO:0042276">
    <property type="term" value="P:error-prone translesion synthesis"/>
    <property type="evidence" value="ECO:0007669"/>
    <property type="project" value="TreeGrafter"/>
</dbReference>
<dbReference type="SUPFAM" id="SSF56672">
    <property type="entry name" value="DNA/RNA polymerases"/>
    <property type="match status" value="1"/>
</dbReference>
<proteinExistence type="inferred from homology"/>
<dbReference type="InterPro" id="IPR022880">
    <property type="entry name" value="DNApol_IV"/>
</dbReference>
<dbReference type="PANTHER" id="PTHR11076:SF33">
    <property type="entry name" value="DNA POLYMERASE KAPPA"/>
    <property type="match status" value="1"/>
</dbReference>
<dbReference type="RefSeq" id="WP_076084528.1">
    <property type="nucleotide sequence ID" value="NZ_CP019070.1"/>
</dbReference>
<dbReference type="InterPro" id="IPR001126">
    <property type="entry name" value="UmuC"/>
</dbReference>
<evidence type="ECO:0000259" key="4">
    <source>
        <dbReference type="PROSITE" id="PS50173"/>
    </source>
</evidence>
<comment type="similarity">
    <text evidence="1">Belongs to the DNA polymerase type-Y family.</text>
</comment>
<dbReference type="GO" id="GO:0005829">
    <property type="term" value="C:cytosol"/>
    <property type="evidence" value="ECO:0007669"/>
    <property type="project" value="TreeGrafter"/>
</dbReference>
<dbReference type="Proteomes" id="UP000186074">
    <property type="component" value="Chromosome"/>
</dbReference>
<dbReference type="Gene3D" id="1.10.150.20">
    <property type="entry name" value="5' to 3' exonuclease, C-terminal subdomain"/>
    <property type="match status" value="1"/>
</dbReference>
<dbReference type="GO" id="GO:0006281">
    <property type="term" value="P:DNA repair"/>
    <property type="evidence" value="ECO:0007669"/>
    <property type="project" value="InterPro"/>
</dbReference>
<dbReference type="PROSITE" id="PS50173">
    <property type="entry name" value="UMUC"/>
    <property type="match status" value="1"/>
</dbReference>
<dbReference type="GO" id="GO:0003887">
    <property type="term" value="F:DNA-directed DNA polymerase activity"/>
    <property type="evidence" value="ECO:0007669"/>
    <property type="project" value="InterPro"/>
</dbReference>
<evidence type="ECO:0000256" key="3">
    <source>
        <dbReference type="ARBA" id="ARBA00022932"/>
    </source>
</evidence>
<dbReference type="CDD" id="cd03586">
    <property type="entry name" value="PolY_Pol_IV_kappa"/>
    <property type="match status" value="1"/>
</dbReference>
<keyword evidence="2" id="KW-0515">Mutator protein</keyword>
<dbReference type="InterPro" id="IPR043502">
    <property type="entry name" value="DNA/RNA_pol_sf"/>
</dbReference>
<dbReference type="Pfam" id="PF11798">
    <property type="entry name" value="IMS_HHH"/>
    <property type="match status" value="1"/>
</dbReference>
<keyword evidence="3" id="KW-0239">DNA-directed DNA polymerase</keyword>
<dbReference type="Pfam" id="PF00817">
    <property type="entry name" value="IMS"/>
    <property type="match status" value="1"/>
</dbReference>
<reference evidence="5 6" key="1">
    <citation type="submission" date="2017-01" db="EMBL/GenBank/DDBJ databases">
        <title>Genome sequencing of Arcobacter sp. LPB0137.</title>
        <authorList>
            <person name="Lee G.-W."/>
            <person name="Yi H."/>
        </authorList>
    </citation>
    <scope>NUCLEOTIDE SEQUENCE [LARGE SCALE GENOMIC DNA]</scope>
    <source>
        <strain evidence="5 6">LPB0137</strain>
    </source>
</reference>
<evidence type="ECO:0000313" key="5">
    <source>
        <dbReference type="EMBL" id="APW65004.1"/>
    </source>
</evidence>
<dbReference type="Gene3D" id="3.40.1170.60">
    <property type="match status" value="1"/>
</dbReference>
<keyword evidence="6" id="KW-1185">Reference proteome</keyword>
<organism evidence="5 6">
    <name type="scientific">Poseidonibacter parvus</name>
    <dbReference type="NCBI Taxonomy" id="1850254"/>
    <lineage>
        <taxon>Bacteria</taxon>
        <taxon>Pseudomonadati</taxon>
        <taxon>Campylobacterota</taxon>
        <taxon>Epsilonproteobacteria</taxon>
        <taxon>Campylobacterales</taxon>
        <taxon>Arcobacteraceae</taxon>
        <taxon>Poseidonibacter</taxon>
    </lineage>
</organism>
<name>A0A1P8KKE0_9BACT</name>
<dbReference type="InterPro" id="IPR024728">
    <property type="entry name" value="PolY_HhH_motif"/>
</dbReference>
<dbReference type="PANTHER" id="PTHR11076">
    <property type="entry name" value="DNA REPAIR POLYMERASE UMUC / TRANSFERASE FAMILY MEMBER"/>
    <property type="match status" value="1"/>
</dbReference>
<sequence length="424" mass="48670">MFIHLDLDCFFVSAHRTIDDSLFHIPVAVGGRSNLNIFSTKKEIRKISSNDGAFVSSILTNEGQKTFKEYFVDENGKIRGIITTSSYEARAYGVKTAMSVNEALKLCPNLKMLSPNYPLYHDLSQKLKELLIKEIPLVEQFSIDEFFGDLSGYIDENEVVQFAYNLKDKIQKELGLPISIGIANTKFLSKLITEYAKPDGVKYVSKDNIGNFIRNIPISEFPGIGKGFQERLKGYGIKTLGDIKSNQKLFYSWKKPGIELYNRVCGIRDNKLTTFREKKSIGIGRTFDCIYDRVELKRRVVILARYLCFLVKKSKKNPLTYAIKIKYESNIKSKDYINVNTIFNELDFKNHMQELFIKNDNHPSHGVVQLNITVSNFARANEYTYNLFEHESDAKKSALTNQMQKLRDKYGIDIIKSANEIKKE</sequence>
<dbReference type="Gene3D" id="3.30.70.270">
    <property type="match status" value="1"/>
</dbReference>
<dbReference type="EMBL" id="CP019070">
    <property type="protein sequence ID" value="APW65004.1"/>
    <property type="molecule type" value="Genomic_DNA"/>
</dbReference>
<gene>
    <name evidence="5" type="ORF">LPB137_03715</name>
</gene>
<feature type="domain" description="UmuC" evidence="4">
    <location>
        <begin position="2"/>
        <end position="225"/>
    </location>
</feature>
<dbReference type="GO" id="GO:0009432">
    <property type="term" value="P:SOS response"/>
    <property type="evidence" value="ECO:0007669"/>
    <property type="project" value="TreeGrafter"/>
</dbReference>
<evidence type="ECO:0000256" key="1">
    <source>
        <dbReference type="ARBA" id="ARBA00010945"/>
    </source>
</evidence>
<dbReference type="InterPro" id="IPR036775">
    <property type="entry name" value="DNA_pol_Y-fam_lit_finger_sf"/>
</dbReference>
<dbReference type="SUPFAM" id="SSF100879">
    <property type="entry name" value="Lesion bypass DNA polymerase (Y-family), little finger domain"/>
    <property type="match status" value="1"/>
</dbReference>
<dbReference type="GO" id="GO:0003684">
    <property type="term" value="F:damaged DNA binding"/>
    <property type="evidence" value="ECO:0007669"/>
    <property type="project" value="InterPro"/>
</dbReference>
<dbReference type="InterPro" id="IPR050116">
    <property type="entry name" value="DNA_polymerase-Y"/>
</dbReference>
<dbReference type="InterPro" id="IPR043128">
    <property type="entry name" value="Rev_trsase/Diguanyl_cyclase"/>
</dbReference>
<dbReference type="OrthoDB" id="9808813at2"/>
<evidence type="ECO:0000256" key="2">
    <source>
        <dbReference type="ARBA" id="ARBA00022457"/>
    </source>
</evidence>
<dbReference type="AlphaFoldDB" id="A0A1P8KKE0"/>